<feature type="region of interest" description="Disordered" evidence="1">
    <location>
        <begin position="134"/>
        <end position="172"/>
    </location>
</feature>
<accession>S9TJ81</accession>
<proteinExistence type="predicted"/>
<evidence type="ECO:0000313" key="2">
    <source>
        <dbReference type="EMBL" id="EPY16443.1"/>
    </source>
</evidence>
<protein>
    <recommendedName>
        <fullName evidence="4">Flagellum targeting protein kharon1</fullName>
    </recommendedName>
</protein>
<sequence length="370" mass="41023">MSQVQSDKFMSARQRGVKSRSGVEASKLMRTAQPQTEEEERRPVRRNPQVTGHFSSASDFHAGPRKAGNINKGIRRFQASDEDHVGYMMTDEFAMSNAGAVKAKIRPHDRSALNAGCGVMTEEAAFRPGHRITHPEAPMDAPFFEDNNPKGPRDAEAPAGKRRVKPPVKEQASLIRPQPVDADDAAAVQTHSITRSYKSNKSRNVMTLAKYTGEELNEAPQRELVLGPRKFVAPDVPPLRNPTLRQINTHAKDEHDVLCNGRFGKPEPVAPQGKAHGSCRPLKQQANIFAGCTTTQEHKSADVPAPKVQRDNILRYYDANLDNPVEFSGEKQRLARNRTNIETMNLPQPPMHRGRAHGACSTAKKQTALW</sequence>
<evidence type="ECO:0000256" key="1">
    <source>
        <dbReference type="SAM" id="MobiDB-lite"/>
    </source>
</evidence>
<feature type="compositionally biased region" description="Basic and acidic residues" evidence="1">
    <location>
        <begin position="147"/>
        <end position="156"/>
    </location>
</feature>
<dbReference type="OrthoDB" id="272006at2759"/>
<organism evidence="2 3">
    <name type="scientific">Strigomonas culicis</name>
    <dbReference type="NCBI Taxonomy" id="28005"/>
    <lineage>
        <taxon>Eukaryota</taxon>
        <taxon>Discoba</taxon>
        <taxon>Euglenozoa</taxon>
        <taxon>Kinetoplastea</taxon>
        <taxon>Metakinetoplastina</taxon>
        <taxon>Trypanosomatida</taxon>
        <taxon>Trypanosomatidae</taxon>
        <taxon>Strigomonadinae</taxon>
        <taxon>Strigomonas</taxon>
    </lineage>
</organism>
<dbReference type="EMBL" id="ATMH01011164">
    <property type="protein sequence ID" value="EPY16443.1"/>
    <property type="molecule type" value="Genomic_DNA"/>
</dbReference>
<feature type="compositionally biased region" description="Polar residues" evidence="1">
    <location>
        <begin position="48"/>
        <end position="58"/>
    </location>
</feature>
<dbReference type="Proteomes" id="UP000015354">
    <property type="component" value="Unassembled WGS sequence"/>
</dbReference>
<keyword evidence="3" id="KW-1185">Reference proteome</keyword>
<evidence type="ECO:0000313" key="3">
    <source>
        <dbReference type="Proteomes" id="UP000015354"/>
    </source>
</evidence>
<reference evidence="2 3" key="1">
    <citation type="journal article" date="2013" name="PLoS ONE">
        <title>Predicting the Proteins of Angomonas deanei, Strigomonas culicis and Their Respective Endosymbionts Reveals New Aspects of the Trypanosomatidae Family.</title>
        <authorList>
            <person name="Motta M.C."/>
            <person name="Martins A.C."/>
            <person name="de Souza S.S."/>
            <person name="Catta-Preta C.M."/>
            <person name="Silva R."/>
            <person name="Klein C.C."/>
            <person name="de Almeida L.G."/>
            <person name="de Lima Cunha O."/>
            <person name="Ciapina L.P."/>
            <person name="Brocchi M."/>
            <person name="Colabardini A.C."/>
            <person name="de Araujo Lima B."/>
            <person name="Machado C.R."/>
            <person name="de Almeida Soares C.M."/>
            <person name="Probst C.M."/>
            <person name="de Menezes C.B."/>
            <person name="Thompson C.E."/>
            <person name="Bartholomeu D.C."/>
            <person name="Gradia D.F."/>
            <person name="Pavoni D.P."/>
            <person name="Grisard E.C."/>
            <person name="Fantinatti-Garboggini F."/>
            <person name="Marchini F.K."/>
            <person name="Rodrigues-Luiz G.F."/>
            <person name="Wagner G."/>
            <person name="Goldman G.H."/>
            <person name="Fietto J.L."/>
            <person name="Elias M.C."/>
            <person name="Goldman M.H."/>
            <person name="Sagot M.F."/>
            <person name="Pereira M."/>
            <person name="Stoco P.H."/>
            <person name="de Mendonca-Neto R.P."/>
            <person name="Teixeira S.M."/>
            <person name="Maciel T.E."/>
            <person name="de Oliveira Mendes T.A."/>
            <person name="Urmenyi T.P."/>
            <person name="de Souza W."/>
            <person name="Schenkman S."/>
            <person name="de Vasconcelos A.T."/>
        </authorList>
    </citation>
    <scope>NUCLEOTIDE SEQUENCE [LARGE SCALE GENOMIC DNA]</scope>
</reference>
<gene>
    <name evidence="2" type="ORF">STCU_11258</name>
</gene>
<feature type="region of interest" description="Disordered" evidence="1">
    <location>
        <begin position="1"/>
        <end position="68"/>
    </location>
</feature>
<evidence type="ECO:0008006" key="4">
    <source>
        <dbReference type="Google" id="ProtNLM"/>
    </source>
</evidence>
<dbReference type="AlphaFoldDB" id="S9TJ81"/>
<feature type="region of interest" description="Disordered" evidence="1">
    <location>
        <begin position="343"/>
        <end position="370"/>
    </location>
</feature>
<comment type="caution">
    <text evidence="2">The sequence shown here is derived from an EMBL/GenBank/DDBJ whole genome shotgun (WGS) entry which is preliminary data.</text>
</comment>
<name>S9TJ81_9TRYP</name>